<reference evidence="3" key="1">
    <citation type="journal article" date="2011" name="Proc. Natl. Acad. Sci. U.S.A.">
        <title>Obligate biotrophy features unraveled by the genomic analysis of rust fungi.</title>
        <authorList>
            <person name="Duplessis S."/>
            <person name="Cuomo C.A."/>
            <person name="Lin Y.-C."/>
            <person name="Aerts A."/>
            <person name="Tisserant E."/>
            <person name="Veneault-Fourrey C."/>
            <person name="Joly D.L."/>
            <person name="Hacquard S."/>
            <person name="Amselem J."/>
            <person name="Cantarel B.L."/>
            <person name="Chiu R."/>
            <person name="Coutinho P.M."/>
            <person name="Feau N."/>
            <person name="Field M."/>
            <person name="Frey P."/>
            <person name="Gelhaye E."/>
            <person name="Goldberg J."/>
            <person name="Grabherr M.G."/>
            <person name="Kodira C.D."/>
            <person name="Kohler A."/>
            <person name="Kuees U."/>
            <person name="Lindquist E.A."/>
            <person name="Lucas S.M."/>
            <person name="Mago R."/>
            <person name="Mauceli E."/>
            <person name="Morin E."/>
            <person name="Murat C."/>
            <person name="Pangilinan J.L."/>
            <person name="Park R."/>
            <person name="Pearson M."/>
            <person name="Quesneville H."/>
            <person name="Rouhier N."/>
            <person name="Sakthikumar S."/>
            <person name="Salamov A.A."/>
            <person name="Schmutz J."/>
            <person name="Selles B."/>
            <person name="Shapiro H."/>
            <person name="Tanguay P."/>
            <person name="Tuskan G.A."/>
            <person name="Henrissat B."/>
            <person name="Van de Peer Y."/>
            <person name="Rouze P."/>
            <person name="Ellis J.G."/>
            <person name="Dodds P.N."/>
            <person name="Schein J.E."/>
            <person name="Zhong S."/>
            <person name="Hamelin R.C."/>
            <person name="Grigoriev I.V."/>
            <person name="Szabo L.J."/>
            <person name="Martin F."/>
        </authorList>
    </citation>
    <scope>NUCLEOTIDE SEQUENCE [LARGE SCALE GENOMIC DNA]</scope>
    <source>
        <strain evidence="3">98AG31 / pathotype 3-4-7</strain>
    </source>
</reference>
<dbReference type="AlphaFoldDB" id="F4RQD9"/>
<evidence type="ECO:0000313" key="2">
    <source>
        <dbReference type="EMBL" id="EGG05390.1"/>
    </source>
</evidence>
<gene>
    <name evidence="2" type="ORF">MELLADRAFT_124538</name>
</gene>
<keyword evidence="3" id="KW-1185">Reference proteome</keyword>
<feature type="chain" id="PRO_5003315365" evidence="1">
    <location>
        <begin position="19"/>
        <end position="77"/>
    </location>
</feature>
<dbReference type="HOGENOM" id="CLU_2758313_0_0_1"/>
<dbReference type="EMBL" id="GL883113">
    <property type="protein sequence ID" value="EGG05390.1"/>
    <property type="molecule type" value="Genomic_DNA"/>
</dbReference>
<evidence type="ECO:0000256" key="1">
    <source>
        <dbReference type="SAM" id="SignalP"/>
    </source>
</evidence>
<sequence length="77" mass="8540">MLFFKIVIAAVLAATTSGSPVQDDQTFTREVLQRRFVEFSPIIEKRSPLKTRASQMVPRGGPGFNKPCELCGTVCCY</sequence>
<dbReference type="KEGG" id="mlr:MELLADRAFT_124538"/>
<dbReference type="RefSeq" id="XP_007411312.1">
    <property type="nucleotide sequence ID" value="XM_007411250.1"/>
</dbReference>
<evidence type="ECO:0000313" key="3">
    <source>
        <dbReference type="Proteomes" id="UP000001072"/>
    </source>
</evidence>
<keyword evidence="1" id="KW-0732">Signal</keyword>
<dbReference type="InParanoid" id="F4RQD9"/>
<feature type="signal peptide" evidence="1">
    <location>
        <begin position="1"/>
        <end position="18"/>
    </location>
</feature>
<dbReference type="Proteomes" id="UP000001072">
    <property type="component" value="Unassembled WGS sequence"/>
</dbReference>
<proteinExistence type="predicted"/>
<dbReference type="GeneID" id="18926825"/>
<organism evidence="3">
    <name type="scientific">Melampsora larici-populina (strain 98AG31 / pathotype 3-4-7)</name>
    <name type="common">Poplar leaf rust fungus</name>
    <dbReference type="NCBI Taxonomy" id="747676"/>
    <lineage>
        <taxon>Eukaryota</taxon>
        <taxon>Fungi</taxon>
        <taxon>Dikarya</taxon>
        <taxon>Basidiomycota</taxon>
        <taxon>Pucciniomycotina</taxon>
        <taxon>Pucciniomycetes</taxon>
        <taxon>Pucciniales</taxon>
        <taxon>Melampsoraceae</taxon>
        <taxon>Melampsora</taxon>
    </lineage>
</organism>
<name>F4RQD9_MELLP</name>
<accession>F4RQD9</accession>
<dbReference type="VEuPathDB" id="FungiDB:MELLADRAFT_124538"/>
<protein>
    <submittedName>
        <fullName evidence="2">Secreted protein</fullName>
    </submittedName>
</protein>